<dbReference type="InterPro" id="IPR005162">
    <property type="entry name" value="Retrotrans_gag_dom"/>
</dbReference>
<name>A0ABQ5FQT2_9ASTR</name>
<keyword evidence="3" id="KW-0548">Nucleotidyltransferase</keyword>
<feature type="region of interest" description="Disordered" evidence="1">
    <location>
        <begin position="322"/>
        <end position="353"/>
    </location>
</feature>
<feature type="region of interest" description="Disordered" evidence="1">
    <location>
        <begin position="269"/>
        <end position="309"/>
    </location>
</feature>
<gene>
    <name evidence="3" type="ORF">Tco_1016733</name>
</gene>
<feature type="domain" description="Retrotransposon gag" evidence="2">
    <location>
        <begin position="460"/>
        <end position="551"/>
    </location>
</feature>
<reference evidence="3" key="2">
    <citation type="submission" date="2022-01" db="EMBL/GenBank/DDBJ databases">
        <authorList>
            <person name="Yamashiro T."/>
            <person name="Shiraishi A."/>
            <person name="Satake H."/>
            <person name="Nakayama K."/>
        </authorList>
    </citation>
    <scope>NUCLEOTIDE SEQUENCE</scope>
</reference>
<dbReference type="EMBL" id="BQNB010017617">
    <property type="protein sequence ID" value="GJT65253.1"/>
    <property type="molecule type" value="Genomic_DNA"/>
</dbReference>
<keyword evidence="3" id="KW-0695">RNA-directed DNA polymerase</keyword>
<organism evidence="3 4">
    <name type="scientific">Tanacetum coccineum</name>
    <dbReference type="NCBI Taxonomy" id="301880"/>
    <lineage>
        <taxon>Eukaryota</taxon>
        <taxon>Viridiplantae</taxon>
        <taxon>Streptophyta</taxon>
        <taxon>Embryophyta</taxon>
        <taxon>Tracheophyta</taxon>
        <taxon>Spermatophyta</taxon>
        <taxon>Magnoliopsida</taxon>
        <taxon>eudicotyledons</taxon>
        <taxon>Gunneridae</taxon>
        <taxon>Pentapetalae</taxon>
        <taxon>asterids</taxon>
        <taxon>campanulids</taxon>
        <taxon>Asterales</taxon>
        <taxon>Asteraceae</taxon>
        <taxon>Asteroideae</taxon>
        <taxon>Anthemideae</taxon>
        <taxon>Anthemidinae</taxon>
        <taxon>Tanacetum</taxon>
    </lineage>
</organism>
<dbReference type="PANTHER" id="PTHR33223:SF11">
    <property type="entry name" value="ELEMENT PROTEIN, PUTATIVE-RELATED"/>
    <property type="match status" value="1"/>
</dbReference>
<dbReference type="GO" id="GO:0003964">
    <property type="term" value="F:RNA-directed DNA polymerase activity"/>
    <property type="evidence" value="ECO:0007669"/>
    <property type="project" value="UniProtKB-KW"/>
</dbReference>
<feature type="region of interest" description="Disordered" evidence="1">
    <location>
        <begin position="693"/>
        <end position="715"/>
    </location>
</feature>
<evidence type="ECO:0000313" key="3">
    <source>
        <dbReference type="EMBL" id="GJT65253.1"/>
    </source>
</evidence>
<feature type="compositionally biased region" description="Basic and acidic residues" evidence="1">
    <location>
        <begin position="343"/>
        <end position="353"/>
    </location>
</feature>
<keyword evidence="4" id="KW-1185">Reference proteome</keyword>
<feature type="compositionally biased region" description="Low complexity" evidence="1">
    <location>
        <begin position="125"/>
        <end position="136"/>
    </location>
</feature>
<accession>A0ABQ5FQT2</accession>
<feature type="compositionally biased region" description="Polar residues" evidence="1">
    <location>
        <begin position="158"/>
        <end position="170"/>
    </location>
</feature>
<reference evidence="3" key="1">
    <citation type="journal article" date="2022" name="Int. J. Mol. Sci.">
        <title>Draft Genome of Tanacetum Coccineum: Genomic Comparison of Closely Related Tanacetum-Family Plants.</title>
        <authorList>
            <person name="Yamashiro T."/>
            <person name="Shiraishi A."/>
            <person name="Nakayama K."/>
            <person name="Satake H."/>
        </authorList>
    </citation>
    <scope>NUCLEOTIDE SEQUENCE</scope>
</reference>
<proteinExistence type="predicted"/>
<dbReference type="PANTHER" id="PTHR33223">
    <property type="entry name" value="CCHC-TYPE DOMAIN-CONTAINING PROTEIN"/>
    <property type="match status" value="1"/>
</dbReference>
<feature type="compositionally biased region" description="Polar residues" evidence="1">
    <location>
        <begin position="693"/>
        <end position="714"/>
    </location>
</feature>
<feature type="region of interest" description="Disordered" evidence="1">
    <location>
        <begin position="107"/>
        <end position="173"/>
    </location>
</feature>
<keyword evidence="3" id="KW-0808">Transferase</keyword>
<feature type="compositionally biased region" description="Basic and acidic residues" evidence="1">
    <location>
        <begin position="269"/>
        <end position="284"/>
    </location>
</feature>
<protein>
    <submittedName>
        <fullName evidence="3">Reverse transcriptase domain-containing protein</fullName>
    </submittedName>
</protein>
<dbReference type="Pfam" id="PF03732">
    <property type="entry name" value="Retrotrans_gag"/>
    <property type="match status" value="1"/>
</dbReference>
<evidence type="ECO:0000259" key="2">
    <source>
        <dbReference type="Pfam" id="PF03732"/>
    </source>
</evidence>
<sequence>MVAGKKILISEEPFELIYSLMMQMVLIAFLSKLLDSLIDIGYEGNLAQLTFSKPLFSPQWKYLVHVLLHCLSPKSTSWEQFGTNIASALVGLHLDSTYVKWSHELAAEEEHSTSPHSRAASSARDAQGTQGTAQAQDTDEVQDTDPAQGAAAIPKSPNDYTPTDASQTSGGDEGLLDLYALNREVKRLKRQTLSQAKQIIKLKTKLKKLSKFVQPVVKHHAFWVESQNLKKRRKKQRKKHTKKVSSVNVGGIMIRKRCCYTDFERKSDETEALERKSDETKEINDLNFDDEAGPSSPIRPTQNIEPEEQFKVDEVLADISRPRGLSIPGPIQPQPQQPSQATDPKDKGKGILVEEPKKKKLTLQQIRALETTNDEEVQKEFKLNRMQKRKKSLKEALSEDRNNDALRNYLKIVDFEQNAHDREVKEGIEYRSYNHLRFFNKVTSTFRHPEVPNTSIKLLLFPFSLDDEARDWLDKEPPRSILTWDDLVSKFINQFFPPSKTTYLRNKITIFFQEPNETFNKVWERFKGLLRQCPHHGFSELHQLDTFYNSLSSNDQDALDSAAGGNFLDKMPQEGLAIIESKSKFLYSKSCANDSRGVSKTDFENYVKANDAVLKNVQNQGCKFLEPDPRVPIILGRPFLRTAKALIDLYEEKLTLRVGKDELVYYAEKSEKNMDKNFVHAISIIDFSKTDPFSGSTTTHSNDPSPSSSPMKTSDNFEKFADELAPLDSLPPGNDKSTLKKDLHEENFQDHSNPLLDEMKKNYESSKSNILKIQFYSTHLYPDKGLRCYFDSEGDVTFLDNLLSDDDSHNLVSEVITDHEPEQIGSSITFSPRSDPLHHEFAGEPLTLPARNDRKNVHQSSVIESLLVSPIPVEDSEPTQGRNDIFLFKMI</sequence>
<evidence type="ECO:0000256" key="1">
    <source>
        <dbReference type="SAM" id="MobiDB-lite"/>
    </source>
</evidence>
<evidence type="ECO:0000313" key="4">
    <source>
        <dbReference type="Proteomes" id="UP001151760"/>
    </source>
</evidence>
<comment type="caution">
    <text evidence="3">The sequence shown here is derived from an EMBL/GenBank/DDBJ whole genome shotgun (WGS) entry which is preliminary data.</text>
</comment>
<dbReference type="Proteomes" id="UP001151760">
    <property type="component" value="Unassembled WGS sequence"/>
</dbReference>